<keyword evidence="5" id="KW-0238">DNA-binding</keyword>
<dbReference type="AlphaFoldDB" id="A0A1Y5P3G0"/>
<feature type="compositionally biased region" description="Polar residues" evidence="3">
    <location>
        <begin position="25"/>
        <end position="36"/>
    </location>
</feature>
<evidence type="ECO:0000256" key="2">
    <source>
        <dbReference type="RuleBase" id="RU003875"/>
    </source>
</evidence>
<comment type="similarity">
    <text evidence="1 2">Belongs to the Dps family.</text>
</comment>
<evidence type="ECO:0000313" key="5">
    <source>
        <dbReference type="EMBL" id="SBS72060.1"/>
    </source>
</evidence>
<dbReference type="Gene3D" id="1.20.1260.10">
    <property type="match status" value="1"/>
</dbReference>
<dbReference type="InterPro" id="IPR008331">
    <property type="entry name" value="Ferritin_DPS_dom"/>
</dbReference>
<evidence type="ECO:0000256" key="3">
    <source>
        <dbReference type="SAM" id="MobiDB-lite"/>
    </source>
</evidence>
<dbReference type="PANTHER" id="PTHR42932">
    <property type="entry name" value="GENERAL STRESS PROTEIN 20U"/>
    <property type="match status" value="1"/>
</dbReference>
<dbReference type="GO" id="GO:0008199">
    <property type="term" value="F:ferric iron binding"/>
    <property type="evidence" value="ECO:0007669"/>
    <property type="project" value="InterPro"/>
</dbReference>
<dbReference type="InterPro" id="IPR009078">
    <property type="entry name" value="Ferritin-like_SF"/>
</dbReference>
<reference evidence="5" key="1">
    <citation type="submission" date="2016-03" db="EMBL/GenBank/DDBJ databases">
        <authorList>
            <person name="Ploux O."/>
        </authorList>
    </citation>
    <scope>NUCLEOTIDE SEQUENCE</scope>
    <source>
        <strain evidence="5">UC1</strain>
    </source>
</reference>
<feature type="compositionally biased region" description="Low complexity" evidence="3">
    <location>
        <begin position="1"/>
        <end position="15"/>
    </location>
</feature>
<feature type="region of interest" description="Disordered" evidence="3">
    <location>
        <begin position="1"/>
        <end position="39"/>
    </location>
</feature>
<feature type="domain" description="Ferritin/DPS" evidence="4">
    <location>
        <begin position="47"/>
        <end position="182"/>
    </location>
</feature>
<organism evidence="5">
    <name type="scientific">uncultured Microbacterium sp</name>
    <dbReference type="NCBI Taxonomy" id="191216"/>
    <lineage>
        <taxon>Bacteria</taxon>
        <taxon>Bacillati</taxon>
        <taxon>Actinomycetota</taxon>
        <taxon>Actinomycetes</taxon>
        <taxon>Micrococcales</taxon>
        <taxon>Microbacteriaceae</taxon>
        <taxon>Microbacterium</taxon>
        <taxon>environmental samples</taxon>
    </lineage>
</organism>
<dbReference type="Pfam" id="PF00210">
    <property type="entry name" value="Ferritin"/>
    <property type="match status" value="1"/>
</dbReference>
<dbReference type="SUPFAM" id="SSF47240">
    <property type="entry name" value="Ferritin-like"/>
    <property type="match status" value="1"/>
</dbReference>
<dbReference type="InterPro" id="IPR012347">
    <property type="entry name" value="Ferritin-like"/>
</dbReference>
<dbReference type="RefSeq" id="WP_295575194.1">
    <property type="nucleotide sequence ID" value="NZ_FLQR01000006.1"/>
</dbReference>
<dbReference type="PRINTS" id="PR01346">
    <property type="entry name" value="HELNAPAPROT"/>
</dbReference>
<proteinExistence type="inferred from homology"/>
<accession>A0A1Y5P3G0</accession>
<dbReference type="CDD" id="cd01043">
    <property type="entry name" value="DPS"/>
    <property type="match status" value="1"/>
</dbReference>
<dbReference type="InterPro" id="IPR002177">
    <property type="entry name" value="DPS_DNA-bd"/>
</dbReference>
<gene>
    <name evidence="5" type="ORF">MIPYR_20378</name>
</gene>
<dbReference type="PANTHER" id="PTHR42932:SF2">
    <property type="entry name" value="DNA PROTECTION DURING STARVATION PROTEIN 1"/>
    <property type="match status" value="1"/>
</dbReference>
<protein>
    <submittedName>
        <fullName evidence="5">DNA-binding ferritin-like protein</fullName>
    </submittedName>
</protein>
<sequence length="189" mass="20676">MATTQKAKNTSPKSSPKNKRRPSATGAQLTDKQNAENGFRASKELSEKLQAVLVDLLELASQGKQAHWNVVGKNFRDTHRQLDEIIEAARGFSDTVAERMRALHALPDGRSDTVAETTTLPEFPQGEIATGDVIDLVTERLEATIGTCRDVHDAVDEEDPTSADILHAILESLEQFAWMVSAENRTPAA</sequence>
<evidence type="ECO:0000259" key="4">
    <source>
        <dbReference type="Pfam" id="PF00210"/>
    </source>
</evidence>
<dbReference type="EMBL" id="FLQR01000006">
    <property type="protein sequence ID" value="SBS72060.1"/>
    <property type="molecule type" value="Genomic_DNA"/>
</dbReference>
<name>A0A1Y5P3G0_9MICO</name>
<evidence type="ECO:0000256" key="1">
    <source>
        <dbReference type="ARBA" id="ARBA00009497"/>
    </source>
</evidence>
<dbReference type="GO" id="GO:0003677">
    <property type="term" value="F:DNA binding"/>
    <property type="evidence" value="ECO:0007669"/>
    <property type="project" value="UniProtKB-KW"/>
</dbReference>